<dbReference type="InterPro" id="IPR052698">
    <property type="entry name" value="MoCofactor_Util/Proc"/>
</dbReference>
<dbReference type="RefSeq" id="WP_088497455.1">
    <property type="nucleotide sequence ID" value="NZ_JAJNEH010000041.1"/>
</dbReference>
<organism evidence="4 5">
    <name type="scientific">Stenotrophomonas maltophilia</name>
    <name type="common">Pseudomonas maltophilia</name>
    <name type="synonym">Xanthomonas maltophilia</name>
    <dbReference type="NCBI Taxonomy" id="40324"/>
    <lineage>
        <taxon>Bacteria</taxon>
        <taxon>Pseudomonadati</taxon>
        <taxon>Pseudomonadota</taxon>
        <taxon>Gammaproteobacteria</taxon>
        <taxon>Lysobacterales</taxon>
        <taxon>Lysobacteraceae</taxon>
        <taxon>Stenotrophomonas</taxon>
        <taxon>Stenotrophomonas maltophilia group</taxon>
    </lineage>
</organism>
<comment type="caution">
    <text evidence="4">The sequence shown here is derived from an EMBL/GenBank/DDBJ whole genome shotgun (WGS) entry which is preliminary data.</text>
</comment>
<dbReference type="Proteomes" id="UP000197090">
    <property type="component" value="Unassembled WGS sequence"/>
</dbReference>
<name>A0A246I1P2_STEMA</name>
<feature type="domain" description="XdhC Rossmann" evidence="3">
    <location>
        <begin position="209"/>
        <end position="344"/>
    </location>
</feature>
<dbReference type="Gene3D" id="3.40.50.720">
    <property type="entry name" value="NAD(P)-binding Rossmann-like Domain"/>
    <property type="match status" value="1"/>
</dbReference>
<gene>
    <name evidence="4" type="ORF">CEE63_15485</name>
</gene>
<protein>
    <submittedName>
        <fullName evidence="4">XshC-Cox1-family protein</fullName>
    </submittedName>
</protein>
<dbReference type="EMBL" id="NIVX01000092">
    <property type="protein sequence ID" value="OWQ71844.1"/>
    <property type="molecule type" value="Genomic_DNA"/>
</dbReference>
<evidence type="ECO:0000259" key="3">
    <source>
        <dbReference type="Pfam" id="PF13478"/>
    </source>
</evidence>
<dbReference type="Pfam" id="PF02625">
    <property type="entry name" value="XdhC_CoxI"/>
    <property type="match status" value="1"/>
</dbReference>
<feature type="compositionally biased region" description="Polar residues" evidence="1">
    <location>
        <begin position="1"/>
        <end position="11"/>
    </location>
</feature>
<feature type="region of interest" description="Disordered" evidence="1">
    <location>
        <begin position="1"/>
        <end position="21"/>
    </location>
</feature>
<evidence type="ECO:0000313" key="5">
    <source>
        <dbReference type="Proteomes" id="UP000197090"/>
    </source>
</evidence>
<evidence type="ECO:0000256" key="1">
    <source>
        <dbReference type="SAM" id="MobiDB-lite"/>
    </source>
</evidence>
<dbReference type="PANTHER" id="PTHR30388">
    <property type="entry name" value="ALDEHYDE OXIDOREDUCTASE MOLYBDENUM COFACTOR ASSEMBLY PROTEIN"/>
    <property type="match status" value="1"/>
</dbReference>
<dbReference type="AlphaFoldDB" id="A0A246I1P2"/>
<evidence type="ECO:0000313" key="4">
    <source>
        <dbReference type="EMBL" id="OWQ71844.1"/>
    </source>
</evidence>
<reference evidence="4 5" key="1">
    <citation type="submission" date="2017-06" db="EMBL/GenBank/DDBJ databases">
        <authorList>
            <person name="Kim H.J."/>
            <person name="Triplett B.A."/>
        </authorList>
    </citation>
    <scope>NUCLEOTIDE SEQUENCE [LARGE SCALE GENOMIC DNA]</scope>
    <source>
        <strain evidence="4 5">594</strain>
    </source>
</reference>
<evidence type="ECO:0000259" key="2">
    <source>
        <dbReference type="Pfam" id="PF02625"/>
    </source>
</evidence>
<dbReference type="Pfam" id="PF13478">
    <property type="entry name" value="XdhC_C"/>
    <property type="match status" value="1"/>
</dbReference>
<sequence>MDRPAASTTLEVSAAGGGESGDLAEDLSAAPGFLAEGSPRGVLETALMRVRAGEHAVLALVLETDGSTYAGAGDMVLFCNGSQAGWLSGGCLEPELARRAEQVSAAGRVDWIEIDTRSDDDLLSGSALGCRGRLRIALLPLRAMVGIDDVIEAWLREGVSLQRDLRTSGQVIFRAGHHEQAWQLHPMEGTQPFGEGEWHLPLPRLPRAVVLGGGPETPFLVPLLRGLGWRVSVAERRARWASAGQYADVHLQTNPAEALHGDPCDAALVMHHDFELDREALVALADTKVMFIGLLGPRRRREDLFKLLTPDQRHCLSPRLRSPVGLNIGGRGPEAISLSIAAQLQQWRSAHGR</sequence>
<dbReference type="InterPro" id="IPR003777">
    <property type="entry name" value="XdhC_CoxI"/>
</dbReference>
<feature type="domain" description="XdhC- CoxI" evidence="2">
    <location>
        <begin position="51"/>
        <end position="108"/>
    </location>
</feature>
<dbReference type="PANTHER" id="PTHR30388:SF4">
    <property type="entry name" value="MOLYBDENUM COFACTOR INSERTION CHAPERONE PAOD"/>
    <property type="match status" value="1"/>
</dbReference>
<proteinExistence type="predicted"/>
<dbReference type="InterPro" id="IPR027051">
    <property type="entry name" value="XdhC_Rossmann_dom"/>
</dbReference>
<accession>A0A246I1P2</accession>